<evidence type="ECO:0000259" key="2">
    <source>
        <dbReference type="Pfam" id="PF14111"/>
    </source>
</evidence>
<comment type="caution">
    <text evidence="3">The sequence shown here is derived from an EMBL/GenBank/DDBJ whole genome shotgun (WGS) entry which is preliminary data.</text>
</comment>
<accession>A0A699SUN4</accession>
<feature type="region of interest" description="Disordered" evidence="1">
    <location>
        <begin position="1"/>
        <end position="25"/>
    </location>
</feature>
<sequence>MEIAGDTNDNKRQTKEVESATQSRGWDDNAIQAMKEIEDLQQSFANVVNGLNATRSSRKINFRTMVNPDKVDNSYFVLPMATVNAAKHKFENTLVGFFVGKKVAFPLVKNYVTNTWNKFGFEKIMGDDEGVFYFKFATSKGLEQVLEHGPWLIRNVPLILTKWTSKMTISKDQVTL</sequence>
<dbReference type="Pfam" id="PF14111">
    <property type="entry name" value="DUF4283"/>
    <property type="match status" value="1"/>
</dbReference>
<dbReference type="PANTHER" id="PTHR33233:SF17">
    <property type="entry name" value="DUF4283 DOMAIN-CONTAINING PROTEIN"/>
    <property type="match status" value="1"/>
</dbReference>
<feature type="non-terminal residue" evidence="3">
    <location>
        <position position="176"/>
    </location>
</feature>
<protein>
    <recommendedName>
        <fullName evidence="2">DUF4283 domain-containing protein</fullName>
    </recommendedName>
</protein>
<dbReference type="PANTHER" id="PTHR33233">
    <property type="entry name" value="ENDONUCLEASE/EXONUCLEASE/PHOSPHATASE"/>
    <property type="match status" value="1"/>
</dbReference>
<name>A0A699SUN4_TANCI</name>
<feature type="domain" description="DUF4283" evidence="2">
    <location>
        <begin position="88"/>
        <end position="168"/>
    </location>
</feature>
<evidence type="ECO:0000256" key="1">
    <source>
        <dbReference type="SAM" id="MobiDB-lite"/>
    </source>
</evidence>
<reference evidence="3" key="1">
    <citation type="journal article" date="2019" name="Sci. Rep.">
        <title>Draft genome of Tanacetum cinerariifolium, the natural source of mosquito coil.</title>
        <authorList>
            <person name="Yamashiro T."/>
            <person name="Shiraishi A."/>
            <person name="Satake H."/>
            <person name="Nakayama K."/>
        </authorList>
    </citation>
    <scope>NUCLEOTIDE SEQUENCE</scope>
</reference>
<proteinExistence type="predicted"/>
<feature type="compositionally biased region" description="Basic and acidic residues" evidence="1">
    <location>
        <begin position="8"/>
        <end position="18"/>
    </location>
</feature>
<organism evidence="3">
    <name type="scientific">Tanacetum cinerariifolium</name>
    <name type="common">Dalmatian daisy</name>
    <name type="synonym">Chrysanthemum cinerariifolium</name>
    <dbReference type="NCBI Taxonomy" id="118510"/>
    <lineage>
        <taxon>Eukaryota</taxon>
        <taxon>Viridiplantae</taxon>
        <taxon>Streptophyta</taxon>
        <taxon>Embryophyta</taxon>
        <taxon>Tracheophyta</taxon>
        <taxon>Spermatophyta</taxon>
        <taxon>Magnoliopsida</taxon>
        <taxon>eudicotyledons</taxon>
        <taxon>Gunneridae</taxon>
        <taxon>Pentapetalae</taxon>
        <taxon>asterids</taxon>
        <taxon>campanulids</taxon>
        <taxon>Asterales</taxon>
        <taxon>Asteraceae</taxon>
        <taxon>Asteroideae</taxon>
        <taxon>Anthemideae</taxon>
        <taxon>Anthemidinae</taxon>
        <taxon>Tanacetum</taxon>
    </lineage>
</organism>
<dbReference type="AlphaFoldDB" id="A0A699SUN4"/>
<dbReference type="InterPro" id="IPR025558">
    <property type="entry name" value="DUF4283"/>
</dbReference>
<dbReference type="EMBL" id="BKCJ011188421">
    <property type="protein sequence ID" value="GFD00983.1"/>
    <property type="molecule type" value="Genomic_DNA"/>
</dbReference>
<evidence type="ECO:0000313" key="3">
    <source>
        <dbReference type="EMBL" id="GFD00983.1"/>
    </source>
</evidence>
<gene>
    <name evidence="3" type="ORF">Tci_872952</name>
</gene>